<accession>A0ABR6NE21</accession>
<protein>
    <submittedName>
        <fullName evidence="1">Uncharacterized protein</fullName>
    </submittedName>
</protein>
<proteinExistence type="predicted"/>
<organism evidence="1 2">
    <name type="scientific">Sphingobium lignivorans</name>
    <dbReference type="NCBI Taxonomy" id="2735886"/>
    <lineage>
        <taxon>Bacteria</taxon>
        <taxon>Pseudomonadati</taxon>
        <taxon>Pseudomonadota</taxon>
        <taxon>Alphaproteobacteria</taxon>
        <taxon>Sphingomonadales</taxon>
        <taxon>Sphingomonadaceae</taxon>
        <taxon>Sphingobium</taxon>
    </lineage>
</organism>
<evidence type="ECO:0000313" key="1">
    <source>
        <dbReference type="EMBL" id="MBB5985311.1"/>
    </source>
</evidence>
<comment type="caution">
    <text evidence="1">The sequence shown here is derived from an EMBL/GenBank/DDBJ whole genome shotgun (WGS) entry which is preliminary data.</text>
</comment>
<dbReference type="EMBL" id="JACHKA010000001">
    <property type="protein sequence ID" value="MBB5985311.1"/>
    <property type="molecule type" value="Genomic_DNA"/>
</dbReference>
<keyword evidence="2" id="KW-1185">Reference proteome</keyword>
<sequence length="1362" mass="146376">MLGLMTASRRSGPSVRSRNVRVAAGTTGLVYTIRRLLGGASTLSLTASGHANLSLDGDGIEATAPLGEGVTQKAIVREVLGDEAIEYAVNITGAPVLSALTISPDTVTFGAESTIEILGATAGSTISGNLPAGLSINSGAREITGLAEEAGTLAISLLETLPGAVNSPRRSDLALTVLPAAERPSIAFSPTLTGLRVDWTDGPLNEHDVIERTVFLRKVGTGAYADHIFVAGEVDPPFAIGGLDQGADYEGYGVALTTGGLTAPSEIADARTWGRPPAPMFTASGGVQSFVAAWTDAEGGAPILHHRLFMGATAGSLAHIGDILTDSPYEDALDPGTYYLALSTVNALGLESDLSEIVEIEVLEDSLPPPVGDGMELGLGLGGIRNWLNPKPFINLLLHAGSSWSPENSLTVSPYTQSRGELSPSNPEDEFSFTVIAPVTNGVGYSKGVPAGQITLYNPDNNWFKVYFSGNQTAWSTATWITFEHDGIGGVFLKNKGGVTKVNGKPAMFRSALLENFQNGEVWDPQFLAFVAGTGARRLRFMDWLRTNETTISQWSQRSLPSDIFFAQAMVPYEYCFDLCNRLQMFCWLNIPHRATDDFIDQLATLARDQLDPALQLGPENNNETWGTGSAFLSRHIWFEYYTHTRLTAQRVGSENRMFRPAHGMTTGERVAILDGLAYPLSSGGGIMEVDVIDADHFRFRRAGGGSVYAMPAEARANDTAMFVMVDEPGKIIGYKYHHANQSLNIWNRFDAIMGRERVVHILGSWIANKSETQAYFNVPGVRDACDEVAVANYIQTMAWDVRMRLSPGQIIPGAWYGHPAGGSSSIDVPFCVFAAGSDFSIEDVLAGTGDGFLAQRIITIPNRESDSYAEAPAITGLADGTYEVAAVMQGLWLARSTISVGGTETVYMAESDDDWYVRLADNNRNNCRSKIFEIHKLCTPFGIKVVGYEDNYDFNWKKYPSQRMNARAGQFAHSEAGLRLFHELKYEQAPYLSSACHFVDVGAVRGRFDLADSYFATDDPRYQAFCAMDGLAAMHVPVSVPTRIDLPDLPVEPATSTKIGDLPDPLLDYRITGGNNDGAFSVGEDGIYVDPARVSAGWGEMVTRTISYQAWDSYTSDSGTLRIRLGGGASLWYPGAAEWVWDPSLSEDTAAIASLVGGPLALAGTPFTYDPATGMWTASGTGRYQNLDTATARPIYKTDPLLVAMILDKHVHNASSTRTIARFGNVTNGVIFERTGSNQMRARWVDTSGTINGVSGGFDVAMRCHDAMPAGAEVYWAFRDAEGRPHAGHGTEAVNHVAGNLYVGGTGSFPREVRIGGVSSGESNMKHGKAIIVAKPGMDLAEALSFVAALKAAHDAWEPAA</sequence>
<dbReference type="Proteomes" id="UP001138540">
    <property type="component" value="Unassembled WGS sequence"/>
</dbReference>
<evidence type="ECO:0000313" key="2">
    <source>
        <dbReference type="Proteomes" id="UP001138540"/>
    </source>
</evidence>
<gene>
    <name evidence="1" type="ORF">HNP60_001285</name>
</gene>
<reference evidence="1 2" key="1">
    <citation type="submission" date="2020-08" db="EMBL/GenBank/DDBJ databases">
        <title>Exploring microbial biodiversity for novel pathways involved in the catabolism of aromatic compounds derived from lignin.</title>
        <authorList>
            <person name="Elkins J."/>
        </authorList>
    </citation>
    <scope>NUCLEOTIDE SEQUENCE [LARGE SCALE GENOMIC DNA]</scope>
    <source>
        <strain evidence="1 2">B1D3A</strain>
    </source>
</reference>
<name>A0ABR6NE21_9SPHN</name>